<dbReference type="GO" id="GO:0009073">
    <property type="term" value="P:aromatic amino acid family biosynthetic process"/>
    <property type="evidence" value="ECO:0007669"/>
    <property type="project" value="UniProtKB-KW"/>
</dbReference>
<evidence type="ECO:0000256" key="3">
    <source>
        <dbReference type="ARBA" id="ARBA00022741"/>
    </source>
</evidence>
<evidence type="ECO:0000313" key="8">
    <source>
        <dbReference type="EMBL" id="SFO29597.1"/>
    </source>
</evidence>
<dbReference type="Proteomes" id="UP000199036">
    <property type="component" value="Unassembled WGS sequence"/>
</dbReference>
<comment type="caution">
    <text evidence="7">Lacks conserved residue(s) required for the propagation of feature annotation.</text>
</comment>
<keyword evidence="7" id="KW-0963">Cytoplasm</keyword>
<feature type="binding site" evidence="7">
    <location>
        <position position="119"/>
    </location>
    <ligand>
        <name>ATP</name>
        <dbReference type="ChEBI" id="CHEBI:30616"/>
    </ligand>
</feature>
<comment type="catalytic activity">
    <reaction evidence="7">
        <text>shikimate + ATP = 3-phosphoshikimate + ADP + H(+)</text>
        <dbReference type="Rhea" id="RHEA:13121"/>
        <dbReference type="ChEBI" id="CHEBI:15378"/>
        <dbReference type="ChEBI" id="CHEBI:30616"/>
        <dbReference type="ChEBI" id="CHEBI:36208"/>
        <dbReference type="ChEBI" id="CHEBI:145989"/>
        <dbReference type="ChEBI" id="CHEBI:456216"/>
        <dbReference type="EC" id="2.7.1.71"/>
    </reaction>
</comment>
<dbReference type="OrthoDB" id="9800332at2"/>
<reference evidence="9" key="1">
    <citation type="submission" date="2016-10" db="EMBL/GenBank/DDBJ databases">
        <authorList>
            <person name="Varghese N."/>
            <person name="Submissions S."/>
        </authorList>
    </citation>
    <scope>NUCLEOTIDE SEQUENCE [LARGE SCALE GENOMIC DNA]</scope>
    <source>
        <strain evidence="9">DS-12</strain>
    </source>
</reference>
<keyword evidence="6 7" id="KW-0057">Aromatic amino acid biosynthesis</keyword>
<feature type="binding site" evidence="7">
    <location>
        <position position="57"/>
    </location>
    <ligand>
        <name>substrate</name>
    </ligand>
</feature>
<dbReference type="PANTHER" id="PTHR21087">
    <property type="entry name" value="SHIKIMATE KINASE"/>
    <property type="match status" value="1"/>
</dbReference>
<keyword evidence="5 7" id="KW-0067">ATP-binding</keyword>
<keyword evidence="1 7" id="KW-0028">Amino-acid biosynthesis</keyword>
<dbReference type="EMBL" id="FOVI01000034">
    <property type="protein sequence ID" value="SFO29597.1"/>
    <property type="molecule type" value="Genomic_DNA"/>
</dbReference>
<dbReference type="HAMAP" id="MF_00109">
    <property type="entry name" value="Shikimate_kinase"/>
    <property type="match status" value="1"/>
</dbReference>
<sequence>MKKIILVGYMGSGKTTIGKKINQNLNIDFIDLDEFIEQKEGLKISEIFKQRGEIYFRKQESIWFNHLLNENKFLIISLGGGTPCYANNHLRLQDDNVLSFYLKATIETLTNRLKQDSERPLLENIDDLNSFVAQHVFERSYFYNFSKYKIDVNNKEVNNICTEISAIIQKNN</sequence>
<keyword evidence="3 7" id="KW-0547">Nucleotide-binding</keyword>
<dbReference type="Pfam" id="PF01202">
    <property type="entry name" value="SKI"/>
    <property type="match status" value="1"/>
</dbReference>
<dbReference type="GO" id="GO:0004765">
    <property type="term" value="F:shikimate kinase activity"/>
    <property type="evidence" value="ECO:0007669"/>
    <property type="project" value="UniProtKB-UniRule"/>
</dbReference>
<feature type="binding site" evidence="7">
    <location>
        <position position="80"/>
    </location>
    <ligand>
        <name>substrate</name>
    </ligand>
</feature>
<accession>A0A1I5G0N4</accession>
<comment type="function">
    <text evidence="7">Catalyzes the specific phosphorylation of the 3-hydroxyl group of shikimic acid using ATP as a cosubstrate.</text>
</comment>
<comment type="subunit">
    <text evidence="7">Monomer.</text>
</comment>
<evidence type="ECO:0000313" key="9">
    <source>
        <dbReference type="Proteomes" id="UP000199036"/>
    </source>
</evidence>
<evidence type="ECO:0000256" key="5">
    <source>
        <dbReference type="ARBA" id="ARBA00022840"/>
    </source>
</evidence>
<dbReference type="Gene3D" id="3.40.50.300">
    <property type="entry name" value="P-loop containing nucleotide triphosphate hydrolases"/>
    <property type="match status" value="1"/>
</dbReference>
<evidence type="ECO:0000256" key="6">
    <source>
        <dbReference type="ARBA" id="ARBA00023141"/>
    </source>
</evidence>
<dbReference type="GO" id="GO:0009423">
    <property type="term" value="P:chorismate biosynthetic process"/>
    <property type="evidence" value="ECO:0007669"/>
    <property type="project" value="UniProtKB-UniRule"/>
</dbReference>
<feature type="binding site" evidence="7">
    <location>
        <position position="139"/>
    </location>
    <ligand>
        <name>substrate</name>
    </ligand>
</feature>
<feature type="binding site" evidence="7">
    <location>
        <begin position="11"/>
        <end position="16"/>
    </location>
    <ligand>
        <name>ATP</name>
        <dbReference type="ChEBI" id="CHEBI:30616"/>
    </ligand>
</feature>
<dbReference type="InterPro" id="IPR000623">
    <property type="entry name" value="Shikimate_kinase/TSH1"/>
</dbReference>
<dbReference type="AlphaFoldDB" id="A0A1I5G0N4"/>
<comment type="similarity">
    <text evidence="7">Belongs to the shikimate kinase family.</text>
</comment>
<dbReference type="RefSeq" id="WP_091526121.1">
    <property type="nucleotide sequence ID" value="NZ_FOVI01000034.1"/>
</dbReference>
<keyword evidence="2 7" id="KW-0808">Transferase</keyword>
<protein>
    <recommendedName>
        <fullName evidence="7">Shikimate kinase</fullName>
        <shortName evidence="7">SK</shortName>
        <ecNumber evidence="7">2.7.1.71</ecNumber>
    </recommendedName>
</protein>
<dbReference type="GO" id="GO:0005829">
    <property type="term" value="C:cytosol"/>
    <property type="evidence" value="ECO:0007669"/>
    <property type="project" value="TreeGrafter"/>
</dbReference>
<comment type="pathway">
    <text evidence="7">Metabolic intermediate biosynthesis; chorismate biosynthesis; chorismate from D-erythrose 4-phosphate and phosphoenolpyruvate: step 5/7.</text>
</comment>
<feature type="binding site" evidence="7">
    <location>
        <position position="33"/>
    </location>
    <ligand>
        <name>substrate</name>
    </ligand>
</feature>
<gene>
    <name evidence="7" type="primary">aroK</name>
    <name evidence="8" type="ORF">SAMN05421741_13419</name>
</gene>
<dbReference type="CDD" id="cd00464">
    <property type="entry name" value="SK"/>
    <property type="match status" value="1"/>
</dbReference>
<dbReference type="GO" id="GO:0008652">
    <property type="term" value="P:amino acid biosynthetic process"/>
    <property type="evidence" value="ECO:0007669"/>
    <property type="project" value="UniProtKB-KW"/>
</dbReference>
<dbReference type="UniPathway" id="UPA00053">
    <property type="reaction ID" value="UER00088"/>
</dbReference>
<dbReference type="STRING" id="913024.SAMN05421741_13419"/>
<dbReference type="InterPro" id="IPR031322">
    <property type="entry name" value="Shikimate/glucono_kinase"/>
</dbReference>
<evidence type="ECO:0000256" key="2">
    <source>
        <dbReference type="ARBA" id="ARBA00022679"/>
    </source>
</evidence>
<dbReference type="PANTHER" id="PTHR21087:SF16">
    <property type="entry name" value="SHIKIMATE KINASE 1, CHLOROPLASTIC"/>
    <property type="match status" value="1"/>
</dbReference>
<feature type="binding site" evidence="7">
    <location>
        <position position="15"/>
    </location>
    <ligand>
        <name>Mg(2+)</name>
        <dbReference type="ChEBI" id="CHEBI:18420"/>
    </ligand>
</feature>
<proteinExistence type="inferred from homology"/>
<dbReference type="GO" id="GO:0000287">
    <property type="term" value="F:magnesium ion binding"/>
    <property type="evidence" value="ECO:0007669"/>
    <property type="project" value="UniProtKB-UniRule"/>
</dbReference>
<name>A0A1I5G0N4_9FLAO</name>
<evidence type="ECO:0000256" key="7">
    <source>
        <dbReference type="HAMAP-Rule" id="MF_00109"/>
    </source>
</evidence>
<dbReference type="PRINTS" id="PR01100">
    <property type="entry name" value="SHIKIMTKNASE"/>
</dbReference>
<dbReference type="InterPro" id="IPR027417">
    <property type="entry name" value="P-loop_NTPase"/>
</dbReference>
<comment type="subcellular location">
    <subcellularLocation>
        <location evidence="7">Cytoplasm</location>
    </subcellularLocation>
</comment>
<evidence type="ECO:0000256" key="1">
    <source>
        <dbReference type="ARBA" id="ARBA00022605"/>
    </source>
</evidence>
<keyword evidence="7" id="KW-0479">Metal-binding</keyword>
<dbReference type="GO" id="GO:0005524">
    <property type="term" value="F:ATP binding"/>
    <property type="evidence" value="ECO:0007669"/>
    <property type="project" value="UniProtKB-UniRule"/>
</dbReference>
<dbReference type="EC" id="2.7.1.71" evidence="7"/>
<evidence type="ECO:0000256" key="4">
    <source>
        <dbReference type="ARBA" id="ARBA00022777"/>
    </source>
</evidence>
<keyword evidence="9" id="KW-1185">Reference proteome</keyword>
<comment type="cofactor">
    <cofactor evidence="7">
        <name>Mg(2+)</name>
        <dbReference type="ChEBI" id="CHEBI:18420"/>
    </cofactor>
    <text evidence="7">Binds 1 Mg(2+) ion per subunit.</text>
</comment>
<dbReference type="SUPFAM" id="SSF52540">
    <property type="entry name" value="P-loop containing nucleoside triphosphate hydrolases"/>
    <property type="match status" value="1"/>
</dbReference>
<keyword evidence="7" id="KW-0460">Magnesium</keyword>
<keyword evidence="4 7" id="KW-0418">Kinase</keyword>
<organism evidence="8 9">
    <name type="scientific">Paenimyroides ummariense</name>
    <dbReference type="NCBI Taxonomy" id="913024"/>
    <lineage>
        <taxon>Bacteria</taxon>
        <taxon>Pseudomonadati</taxon>
        <taxon>Bacteroidota</taxon>
        <taxon>Flavobacteriia</taxon>
        <taxon>Flavobacteriales</taxon>
        <taxon>Flavobacteriaceae</taxon>
        <taxon>Paenimyroides</taxon>
    </lineage>
</organism>